<evidence type="ECO:0000256" key="1">
    <source>
        <dbReference type="SAM" id="SignalP"/>
    </source>
</evidence>
<reference evidence="3 4" key="1">
    <citation type="submission" date="2016-11" db="EMBL/GenBank/DDBJ databases">
        <title>Trade-off between light-utilization and light-protection in marine flavobacteria.</title>
        <authorList>
            <person name="Kumagai Y."/>
        </authorList>
    </citation>
    <scope>NUCLEOTIDE SEQUENCE [LARGE SCALE GENOMIC DNA]</scope>
    <source>
        <strain evidence="3 4">NBRC 107741</strain>
    </source>
</reference>
<evidence type="ECO:0000313" key="4">
    <source>
        <dbReference type="Proteomes" id="UP000239800"/>
    </source>
</evidence>
<dbReference type="GO" id="GO:0016872">
    <property type="term" value="F:intramolecular lyase activity"/>
    <property type="evidence" value="ECO:0007669"/>
    <property type="project" value="InterPro"/>
</dbReference>
<sequence>MKKLLILLFMISASLPLTAQTEVGSVTLPNSVNFGGQELALNGAGIRKKAMVLKLYSGGLYLASPSSKAEDIINADQNMAIKLHITSGFVSSEAMQEAVNDGFNASMNGNTSSLDTEIKEFISFFSDEIVENNVFDITYQTGKGVVAYKDGKELGVIAGMNFKKALFGIWLGDDPADKKLKKGMLGKD</sequence>
<protein>
    <submittedName>
        <fullName evidence="3">Chalcone isomerase</fullName>
    </submittedName>
</protein>
<keyword evidence="1" id="KW-0732">Signal</keyword>
<evidence type="ECO:0000259" key="2">
    <source>
        <dbReference type="Pfam" id="PF16036"/>
    </source>
</evidence>
<dbReference type="Pfam" id="PF16036">
    <property type="entry name" value="Chalcone_3"/>
    <property type="match status" value="1"/>
</dbReference>
<evidence type="ECO:0000313" key="3">
    <source>
        <dbReference type="EMBL" id="PQB04552.1"/>
    </source>
</evidence>
<proteinExistence type="predicted"/>
<comment type="caution">
    <text evidence="3">The sequence shown here is derived from an EMBL/GenBank/DDBJ whole genome shotgun (WGS) entry which is preliminary data.</text>
</comment>
<dbReference type="OrthoDB" id="270742at2"/>
<dbReference type="EMBL" id="MQUB01000001">
    <property type="protein sequence ID" value="PQB04552.1"/>
    <property type="molecule type" value="Genomic_DNA"/>
</dbReference>
<dbReference type="Gene3D" id="3.50.70.10">
    <property type="match status" value="1"/>
</dbReference>
<dbReference type="SUPFAM" id="SSF54626">
    <property type="entry name" value="Chalcone isomerase"/>
    <property type="match status" value="1"/>
</dbReference>
<keyword evidence="4" id="KW-1185">Reference proteome</keyword>
<dbReference type="RefSeq" id="WP_104812479.1">
    <property type="nucleotide sequence ID" value="NZ_MQUB01000001.1"/>
</dbReference>
<organism evidence="3 4">
    <name type="scientific">Aureitalea marina</name>
    <dbReference type="NCBI Taxonomy" id="930804"/>
    <lineage>
        <taxon>Bacteria</taxon>
        <taxon>Pseudomonadati</taxon>
        <taxon>Bacteroidota</taxon>
        <taxon>Flavobacteriia</taxon>
        <taxon>Flavobacteriales</taxon>
        <taxon>Flavobacteriaceae</taxon>
        <taxon>Aureitalea</taxon>
    </lineage>
</organism>
<dbReference type="AlphaFoldDB" id="A0A2S7KPK2"/>
<feature type="chain" id="PRO_5015577823" evidence="1">
    <location>
        <begin position="20"/>
        <end position="188"/>
    </location>
</feature>
<name>A0A2S7KPK2_9FLAO</name>
<feature type="signal peptide" evidence="1">
    <location>
        <begin position="1"/>
        <end position="19"/>
    </location>
</feature>
<dbReference type="InterPro" id="IPR036298">
    <property type="entry name" value="Chalcone_isomerase_sf"/>
</dbReference>
<feature type="domain" description="Chalcone isomerase" evidence="2">
    <location>
        <begin position="21"/>
        <end position="186"/>
    </location>
</feature>
<gene>
    <name evidence="3" type="ORF">BST85_06300</name>
</gene>
<dbReference type="InterPro" id="IPR016087">
    <property type="entry name" value="Chalcone_isomerase"/>
</dbReference>
<dbReference type="InterPro" id="IPR016088">
    <property type="entry name" value="Chalcone_isomerase_3-sand"/>
</dbReference>
<keyword evidence="3" id="KW-0413">Isomerase</keyword>
<accession>A0A2S7KPK2</accession>
<dbReference type="Proteomes" id="UP000239800">
    <property type="component" value="Unassembled WGS sequence"/>
</dbReference>